<dbReference type="PANTHER" id="PTHR21818:SF0">
    <property type="entry name" value="FANCONI ANEMIA GROUP I PROTEIN"/>
    <property type="match status" value="1"/>
</dbReference>
<accession>A0ABR0AA97</accession>
<feature type="domain" description="FANCI solenoid 2" evidence="1">
    <location>
        <begin position="64"/>
        <end position="226"/>
    </location>
</feature>
<dbReference type="PANTHER" id="PTHR21818">
    <property type="entry name" value="BC025462 PROTEIN"/>
    <property type="match status" value="1"/>
</dbReference>
<evidence type="ECO:0000313" key="3">
    <source>
        <dbReference type="Proteomes" id="UP001234178"/>
    </source>
</evidence>
<dbReference type="EMBL" id="JAOYFB010000037">
    <property type="protein sequence ID" value="KAK4022061.1"/>
    <property type="molecule type" value="Genomic_DNA"/>
</dbReference>
<dbReference type="InterPro" id="IPR029315">
    <property type="entry name" value="FANCI_S2"/>
</dbReference>
<name>A0ABR0AA97_9CRUS</name>
<reference evidence="2 3" key="1">
    <citation type="journal article" date="2023" name="Nucleic Acids Res.">
        <title>The hologenome of Daphnia magna reveals possible DNA methylation and microbiome-mediated evolution of the host genome.</title>
        <authorList>
            <person name="Chaturvedi A."/>
            <person name="Li X."/>
            <person name="Dhandapani V."/>
            <person name="Marshall H."/>
            <person name="Kissane S."/>
            <person name="Cuenca-Cambronero M."/>
            <person name="Asole G."/>
            <person name="Calvet F."/>
            <person name="Ruiz-Romero M."/>
            <person name="Marangio P."/>
            <person name="Guigo R."/>
            <person name="Rago D."/>
            <person name="Mirbahai L."/>
            <person name="Eastwood N."/>
            <person name="Colbourne J.K."/>
            <person name="Zhou J."/>
            <person name="Mallon E."/>
            <person name="Orsini L."/>
        </authorList>
    </citation>
    <scope>NUCLEOTIDE SEQUENCE [LARGE SCALE GENOMIC DNA]</scope>
    <source>
        <strain evidence="2">LRV0_1</strain>
    </source>
</reference>
<evidence type="ECO:0000259" key="1">
    <source>
        <dbReference type="Pfam" id="PF14676"/>
    </source>
</evidence>
<organism evidence="2 3">
    <name type="scientific">Daphnia magna</name>
    <dbReference type="NCBI Taxonomy" id="35525"/>
    <lineage>
        <taxon>Eukaryota</taxon>
        <taxon>Metazoa</taxon>
        <taxon>Ecdysozoa</taxon>
        <taxon>Arthropoda</taxon>
        <taxon>Crustacea</taxon>
        <taxon>Branchiopoda</taxon>
        <taxon>Diplostraca</taxon>
        <taxon>Cladocera</taxon>
        <taxon>Anomopoda</taxon>
        <taxon>Daphniidae</taxon>
        <taxon>Daphnia</taxon>
    </lineage>
</organism>
<comment type="caution">
    <text evidence="2">The sequence shown here is derived from an EMBL/GenBank/DDBJ whole genome shotgun (WGS) entry which is preliminary data.</text>
</comment>
<dbReference type="Proteomes" id="UP001234178">
    <property type="component" value="Unassembled WGS sequence"/>
</dbReference>
<protein>
    <recommendedName>
        <fullName evidence="1">FANCI solenoid 2 domain-containing protein</fullName>
    </recommendedName>
</protein>
<dbReference type="Pfam" id="PF14676">
    <property type="entry name" value="FANCI_S2"/>
    <property type="match status" value="1"/>
</dbReference>
<evidence type="ECO:0000313" key="2">
    <source>
        <dbReference type="EMBL" id="KAK4022061.1"/>
    </source>
</evidence>
<proteinExistence type="predicted"/>
<sequence length="269" mass="29591">MVMKDPNSISFRGLKAVRQNMTTTPVRVQVPGLNLQQEIGSSIRYTSATCLTHSVATPSRFELLAFDLLEIRNAGGFGRPSITGPNLGNASSSSGTTSGTVPEQCWHIGAHILLQMIRKFPDSAPLIVKKLAERLQDVSNDSQYITTICLMVQHNPLSMLECKVSFTMLLYSMEYRGLVSAKRLYTGISPLFCSSGALRDSAFLVLRKLLHSCLEEVRQVAVVGFLEILKNFRFYVPTIGSSLSQTSMSSQAAVDVHHSQTSKFQQSVL</sequence>
<dbReference type="InterPro" id="IPR026171">
    <property type="entry name" value="FANCI"/>
</dbReference>
<gene>
    <name evidence="2" type="ORF">OUZ56_007548</name>
</gene>
<keyword evidence="3" id="KW-1185">Reference proteome</keyword>